<accession>A0ABR7Q5I2</accession>
<sequence>MNEEVNWDNLANEAASLTDAEFNKTIASLTRMSISEIDTFIKQSEITNANAIKVLKEINDAAASNTAKADAIANIDNGVSFLVTLANRIV</sequence>
<organism evidence="1 2">
    <name type="scientific">Kordia aestuariivivens</name>
    <dbReference type="NCBI Taxonomy" id="2759037"/>
    <lineage>
        <taxon>Bacteria</taxon>
        <taxon>Pseudomonadati</taxon>
        <taxon>Bacteroidota</taxon>
        <taxon>Flavobacteriia</taxon>
        <taxon>Flavobacteriales</taxon>
        <taxon>Flavobacteriaceae</taxon>
        <taxon>Kordia</taxon>
    </lineage>
</organism>
<reference evidence="1 2" key="1">
    <citation type="submission" date="2020-07" db="EMBL/GenBank/DDBJ databases">
        <title>Description of Kordia aestuariivivens sp. nov., isolated from a tidal flat.</title>
        <authorList>
            <person name="Park S."/>
            <person name="Yoon J.-H."/>
        </authorList>
    </citation>
    <scope>NUCLEOTIDE SEQUENCE [LARGE SCALE GENOMIC DNA]</scope>
    <source>
        <strain evidence="1 2">YSTF-M3</strain>
    </source>
</reference>
<dbReference type="EMBL" id="JACGWS010000002">
    <property type="protein sequence ID" value="MBC8753787.1"/>
    <property type="molecule type" value="Genomic_DNA"/>
</dbReference>
<keyword evidence="2" id="KW-1185">Reference proteome</keyword>
<protein>
    <submittedName>
        <fullName evidence="1">Uncharacterized protein</fullName>
    </submittedName>
</protein>
<proteinExistence type="predicted"/>
<dbReference type="Proteomes" id="UP000619238">
    <property type="component" value="Unassembled WGS sequence"/>
</dbReference>
<evidence type="ECO:0000313" key="1">
    <source>
        <dbReference type="EMBL" id="MBC8753787.1"/>
    </source>
</evidence>
<gene>
    <name evidence="1" type="ORF">H2O64_03845</name>
</gene>
<dbReference type="RefSeq" id="WP_187560825.1">
    <property type="nucleotide sequence ID" value="NZ_JACGWS010000002.1"/>
</dbReference>
<evidence type="ECO:0000313" key="2">
    <source>
        <dbReference type="Proteomes" id="UP000619238"/>
    </source>
</evidence>
<comment type="caution">
    <text evidence="1">The sequence shown here is derived from an EMBL/GenBank/DDBJ whole genome shotgun (WGS) entry which is preliminary data.</text>
</comment>
<name>A0ABR7Q5I2_9FLAO</name>